<protein>
    <recommendedName>
        <fullName evidence="2">Chromo domain-containing protein</fullName>
    </recommendedName>
</protein>
<feature type="region of interest" description="Disordered" evidence="1">
    <location>
        <begin position="361"/>
        <end position="401"/>
    </location>
</feature>
<reference evidence="3 4" key="1">
    <citation type="journal article" date="2010" name="Nat. Biotechnol.">
        <title>Genome sequence of the model mushroom Schizophyllum commune.</title>
        <authorList>
            <person name="Ohm R.A."/>
            <person name="de Jong J.F."/>
            <person name="Lugones L.G."/>
            <person name="Aerts A."/>
            <person name="Kothe E."/>
            <person name="Stajich J.E."/>
            <person name="de Vries R.P."/>
            <person name="Record E."/>
            <person name="Levasseur A."/>
            <person name="Baker S.E."/>
            <person name="Bartholomew K.A."/>
            <person name="Coutinho P.M."/>
            <person name="Erdmann S."/>
            <person name="Fowler T.J."/>
            <person name="Gathman A.C."/>
            <person name="Lombard V."/>
            <person name="Henrissat B."/>
            <person name="Knabe N."/>
            <person name="Kuees U."/>
            <person name="Lilly W.W."/>
            <person name="Lindquist E."/>
            <person name="Lucas S."/>
            <person name="Magnuson J.K."/>
            <person name="Piumi F."/>
            <person name="Raudaskoski M."/>
            <person name="Salamov A."/>
            <person name="Schmutz J."/>
            <person name="Schwarze F.W.M.R."/>
            <person name="vanKuyk P.A."/>
            <person name="Horton J.S."/>
            <person name="Grigoriev I.V."/>
            <person name="Woesten H.A.B."/>
        </authorList>
    </citation>
    <scope>NUCLEOTIDE SEQUENCE [LARGE SCALE GENOMIC DNA]</scope>
    <source>
        <strain evidence="4">H4-8 / FGSC 9210</strain>
    </source>
</reference>
<evidence type="ECO:0000313" key="4">
    <source>
        <dbReference type="Proteomes" id="UP000007431"/>
    </source>
</evidence>
<feature type="region of interest" description="Disordered" evidence="1">
    <location>
        <begin position="441"/>
        <end position="533"/>
    </location>
</feature>
<keyword evidence="4" id="KW-1185">Reference proteome</keyword>
<dbReference type="AlphaFoldDB" id="D8PN91"/>
<dbReference type="SUPFAM" id="SSF54160">
    <property type="entry name" value="Chromo domain-like"/>
    <property type="match status" value="1"/>
</dbReference>
<organism evidence="4">
    <name type="scientific">Schizophyllum commune (strain H4-8 / FGSC 9210)</name>
    <name type="common">Split gill fungus</name>
    <dbReference type="NCBI Taxonomy" id="578458"/>
    <lineage>
        <taxon>Eukaryota</taxon>
        <taxon>Fungi</taxon>
        <taxon>Dikarya</taxon>
        <taxon>Basidiomycota</taxon>
        <taxon>Agaricomycotina</taxon>
        <taxon>Agaricomycetes</taxon>
        <taxon>Agaricomycetidae</taxon>
        <taxon>Agaricales</taxon>
        <taxon>Schizophyllaceae</taxon>
        <taxon>Schizophyllum</taxon>
    </lineage>
</organism>
<proteinExistence type="predicted"/>
<feature type="compositionally biased region" description="Basic and acidic residues" evidence="1">
    <location>
        <begin position="650"/>
        <end position="669"/>
    </location>
</feature>
<name>D8PN91_SCHCM</name>
<dbReference type="KEGG" id="scm:SCHCO_02744825"/>
<evidence type="ECO:0000256" key="1">
    <source>
        <dbReference type="SAM" id="MobiDB-lite"/>
    </source>
</evidence>
<dbReference type="PROSITE" id="PS50013">
    <property type="entry name" value="CHROMO_2"/>
    <property type="match status" value="1"/>
</dbReference>
<feature type="non-terminal residue" evidence="3">
    <location>
        <position position="1245"/>
    </location>
</feature>
<sequence>MGQKRKEAKHWEAGNYEIEYIVRASYVIKHRCWIYRVKWAGEEWKDPMWDEWKTLDELTGCEELLRRFWREIGVDLLHHPYIQGTRMFKHRIMGNRHEVAPSAKWIKEEKARFHKSHESSGATITIAVRKSSNAKRKRNVGTGNATHAAIESSASDSDDEPRTPKRRALNKRISTKRMRPTSRRVIASPSSSTCSDSSSNSDSESAASEDGHQSEYEVVTIPLPAGGRDTPTPAFPAMGFDDDDLSDGTDSATELGSAFTPDDTEPESSDVISELSSVTESDTEDERVPERSVTPRQRSSLFTPAPGEDTISPPRTPSPVERLSALPQAPATVAHGPIQMLPVKGTYSSLNSTRNKVAQQYGLSITPYRPRDESSPEPPAMDPAAPEDGSAPLNADVDSDEENDISDMLVQVTNVGLYDKPDARDEPRDVYLDFAAAEWASAPTSWPRTPRKEPNCTAQRQPVPSTPTTSNSAWTQSPSAAAWDPWGQNSATIGWGSMSSARPQTPQRVPDLSAQSQGVAITPSTVPMSQDSQLWHSQFHGDLKTLPSLSPLDAMSALSLSDGNDDMSLDYELAYPDDSPGTPDGNRQNSDDAPEAPAAAADPLDEFLRFPAETAATHESSDQTPVPALSPAAFGDANVIEGQPTQVQHQESDASDERTMTADENRSDRPLPVVDADDANSATIDDDASAVAIEGFIDVGSRVAIHESRVPVDESSSTPPSAFSAMEVDAEADNRHHSSVLAVSGPVAASAPHNPKTSTRQWRGPISVKVGRRTINLADVVCTVAAPSPGSKLDLADQLIAHRTCLRFATFHSSDEIIKLCEISGPTAQRATISAAAKEDEEGVDILVEFLRTTQRGAVLPYVGKKGDWQGNIIVHATSRKEVGTAFGAPSDDYKQGPLKVKIFPLGGVLAGTPMVLSAKGSSDDDEATAAACLDEHSFLLFAAKSCGFKDDLLNLLRNAGHGLRYHLVDAPASLESAPSLSASLVRFVLEYFGATETRAQAARIVFVPRHGSSQPWHLPVGLPALLRNPELHVYAYEASAGPSKGPRTQEIFVARGILTTTPHALVSDLFLATSRLEQGAAHPMWSSYILPSILGMALTMYYEGKDPMEVYKANPRAFEFRFLLMSIITRRCHLAVPPSSKTNAPQRFIGPQTAEDLIQLALDEFRSHFDDIPRELWESRAKALLVQDIDTWRMDPEHVLIRHCCVLVHPRDPALSDDIETKIDWMVPSREIVCDGFFDDEDLI</sequence>
<dbReference type="GeneID" id="9589728"/>
<feature type="region of interest" description="Disordered" evidence="1">
    <location>
        <begin position="112"/>
        <end position="333"/>
    </location>
</feature>
<gene>
    <name evidence="3" type="ORF">SCHCODRAFT_103673</name>
</gene>
<feature type="region of interest" description="Disordered" evidence="1">
    <location>
        <begin position="556"/>
        <end position="631"/>
    </location>
</feature>
<dbReference type="InterPro" id="IPR000953">
    <property type="entry name" value="Chromo/chromo_shadow_dom"/>
</dbReference>
<feature type="compositionally biased region" description="Polar residues" evidence="1">
    <location>
        <begin position="487"/>
        <end position="533"/>
    </location>
</feature>
<feature type="compositionally biased region" description="Low complexity" evidence="1">
    <location>
        <begin position="187"/>
        <end position="208"/>
    </location>
</feature>
<dbReference type="RefSeq" id="XP_003038475.1">
    <property type="nucleotide sequence ID" value="XM_003038429.1"/>
</dbReference>
<evidence type="ECO:0000313" key="3">
    <source>
        <dbReference type="EMBL" id="EFJ03573.1"/>
    </source>
</evidence>
<dbReference type="GO" id="GO:0006338">
    <property type="term" value="P:chromatin remodeling"/>
    <property type="evidence" value="ECO:0007669"/>
    <property type="project" value="UniProtKB-ARBA"/>
</dbReference>
<dbReference type="Proteomes" id="UP000007431">
    <property type="component" value="Unassembled WGS sequence"/>
</dbReference>
<dbReference type="InParanoid" id="D8PN91"/>
<feature type="compositionally biased region" description="Polar residues" evidence="1">
    <location>
        <begin position="270"/>
        <end position="280"/>
    </location>
</feature>
<feature type="compositionally biased region" description="Polar residues" evidence="1">
    <location>
        <begin position="456"/>
        <end position="479"/>
    </location>
</feature>
<feature type="compositionally biased region" description="Basic residues" evidence="1">
    <location>
        <begin position="164"/>
        <end position="182"/>
    </location>
</feature>
<dbReference type="Gene3D" id="2.40.50.40">
    <property type="match status" value="1"/>
</dbReference>
<dbReference type="EMBL" id="GL377302">
    <property type="protein sequence ID" value="EFJ03573.1"/>
    <property type="molecule type" value="Genomic_DNA"/>
</dbReference>
<dbReference type="STRING" id="578458.D8PN91"/>
<dbReference type="OrthoDB" id="3060890at2759"/>
<dbReference type="InterPro" id="IPR016197">
    <property type="entry name" value="Chromo-like_dom_sf"/>
</dbReference>
<feature type="domain" description="Chromo" evidence="2">
    <location>
        <begin position="16"/>
        <end position="71"/>
    </location>
</feature>
<feature type="region of interest" description="Disordered" evidence="1">
    <location>
        <begin position="645"/>
        <end position="676"/>
    </location>
</feature>
<dbReference type="HOGENOM" id="CLU_266282_0_0_1"/>
<evidence type="ECO:0000259" key="2">
    <source>
        <dbReference type="PROSITE" id="PS50013"/>
    </source>
</evidence>
<dbReference type="VEuPathDB" id="FungiDB:SCHCODRAFT_02744825"/>
<accession>D8PN91</accession>